<protein>
    <submittedName>
        <fullName evidence="1">YggT family protein</fullName>
    </submittedName>
</protein>
<name>A0ACD1A876_9FIRM</name>
<accession>A0ACD1A876</accession>
<evidence type="ECO:0000313" key="2">
    <source>
        <dbReference type="Proteomes" id="UP000594014"/>
    </source>
</evidence>
<proteinExistence type="predicted"/>
<evidence type="ECO:0000313" key="1">
    <source>
        <dbReference type="EMBL" id="QOX62533.1"/>
    </source>
</evidence>
<dbReference type="Proteomes" id="UP000594014">
    <property type="component" value="Chromosome"/>
</dbReference>
<keyword evidence="2" id="KW-1185">Reference proteome</keyword>
<reference evidence="1" key="1">
    <citation type="submission" date="2019-08" db="EMBL/GenBank/DDBJ databases">
        <title>Genome sequence of Clostridiales bacterium MT110.</title>
        <authorList>
            <person name="Cao J."/>
        </authorList>
    </citation>
    <scope>NUCLEOTIDE SEQUENCE</scope>
    <source>
        <strain evidence="1">MT110</strain>
    </source>
</reference>
<dbReference type="EMBL" id="CP042469">
    <property type="protein sequence ID" value="QOX62533.1"/>
    <property type="molecule type" value="Genomic_DNA"/>
</dbReference>
<gene>
    <name evidence="1" type="ORF">FRZ06_03835</name>
</gene>
<sequence>MIYVLINAINTFFQILVYLIIGRAILSWFVRAPYGNLYRIYAAIMQITEPMLAPCRNLLGRFGLNTMIDFSPILAIIGLTAINNLVIRLLIMIF</sequence>
<organism evidence="1 2">
    <name type="scientific">Anoxybacterium hadale</name>
    <dbReference type="NCBI Taxonomy" id="3408580"/>
    <lineage>
        <taxon>Bacteria</taxon>
        <taxon>Bacillati</taxon>
        <taxon>Bacillota</taxon>
        <taxon>Clostridia</taxon>
        <taxon>Peptostreptococcales</taxon>
        <taxon>Anaerovoracaceae</taxon>
        <taxon>Anoxybacterium</taxon>
    </lineage>
</organism>